<dbReference type="Proteomes" id="UP001209854">
    <property type="component" value="Unassembled WGS sequence"/>
</dbReference>
<evidence type="ECO:0000256" key="1">
    <source>
        <dbReference type="SAM" id="SignalP"/>
    </source>
</evidence>
<gene>
    <name evidence="2" type="ORF">NX722_21420</name>
</gene>
<name>A0ABT3N0I7_9GAMM</name>
<dbReference type="RefSeq" id="WP_262564918.1">
    <property type="nucleotide sequence ID" value="NZ_JAPFCC010000001.1"/>
</dbReference>
<evidence type="ECO:0000313" key="3">
    <source>
        <dbReference type="Proteomes" id="UP001209854"/>
    </source>
</evidence>
<sequence>MIKKEVKLVLFILFNTLLPAVHADELSHEVLYSRNQRPYYRVDYIEKRLAAICTTYNLLGRRCKSGVVEKRSVLFSWISVLPQSQTPELRKWVSLYALQKLDNHAGGKPQAVQLEEIFYAKTKGPQKGWAPVLPYSSLWKDWTRQQERFYNKSCEEPEPGWEQKERNRIKAANKSRAEENRLQLHYALHGLDPETTERIQRQLKQIFPENAVHDLEPSKSYTLLLTIPGTLSDRLLLPVNESFFALDSNGHLASRSLSDL</sequence>
<comment type="caution">
    <text evidence="2">The sequence shown here is derived from an EMBL/GenBank/DDBJ whole genome shotgun (WGS) entry which is preliminary data.</text>
</comment>
<organism evidence="2 3">
    <name type="scientific">Endozoicomonas gorgoniicola</name>
    <dbReference type="NCBI Taxonomy" id="1234144"/>
    <lineage>
        <taxon>Bacteria</taxon>
        <taxon>Pseudomonadati</taxon>
        <taxon>Pseudomonadota</taxon>
        <taxon>Gammaproteobacteria</taxon>
        <taxon>Oceanospirillales</taxon>
        <taxon>Endozoicomonadaceae</taxon>
        <taxon>Endozoicomonas</taxon>
    </lineage>
</organism>
<feature type="chain" id="PRO_5046233325" evidence="1">
    <location>
        <begin position="24"/>
        <end position="260"/>
    </location>
</feature>
<accession>A0ABT3N0I7</accession>
<dbReference type="EMBL" id="JAPFCC010000001">
    <property type="protein sequence ID" value="MCW7555137.1"/>
    <property type="molecule type" value="Genomic_DNA"/>
</dbReference>
<reference evidence="2 3" key="1">
    <citation type="submission" date="2022-10" db="EMBL/GenBank/DDBJ databases">
        <title>High-quality genome sequences of two octocoral-associated bacteria, Endozoicomonas euniceicola EF212 and Endozoicomonas gorgoniicola PS125.</title>
        <authorList>
            <person name="Chiou Y.-J."/>
            <person name="Chen Y.-H."/>
        </authorList>
    </citation>
    <scope>NUCLEOTIDE SEQUENCE [LARGE SCALE GENOMIC DNA]</scope>
    <source>
        <strain evidence="2 3">PS125</strain>
    </source>
</reference>
<keyword evidence="1" id="KW-0732">Signal</keyword>
<protein>
    <submittedName>
        <fullName evidence="2">Uncharacterized protein</fullName>
    </submittedName>
</protein>
<evidence type="ECO:0000313" key="2">
    <source>
        <dbReference type="EMBL" id="MCW7555137.1"/>
    </source>
</evidence>
<proteinExistence type="predicted"/>
<keyword evidence="3" id="KW-1185">Reference proteome</keyword>
<feature type="signal peptide" evidence="1">
    <location>
        <begin position="1"/>
        <end position="23"/>
    </location>
</feature>